<dbReference type="SUPFAM" id="SSF55874">
    <property type="entry name" value="ATPase domain of HSP90 chaperone/DNA topoisomerase II/histidine kinase"/>
    <property type="match status" value="1"/>
</dbReference>
<dbReference type="GO" id="GO:0004673">
    <property type="term" value="F:protein histidine kinase activity"/>
    <property type="evidence" value="ECO:0007669"/>
    <property type="project" value="UniProtKB-EC"/>
</dbReference>
<dbReference type="Proteomes" id="UP000516349">
    <property type="component" value="Chromosome"/>
</dbReference>
<proteinExistence type="predicted"/>
<dbReference type="Gene3D" id="3.30.565.10">
    <property type="entry name" value="Histidine kinase-like ATPase, C-terminal domain"/>
    <property type="match status" value="1"/>
</dbReference>
<dbReference type="InterPro" id="IPR036890">
    <property type="entry name" value="HATPase_C_sf"/>
</dbReference>
<dbReference type="AlphaFoldDB" id="A0A7H1NUV6"/>
<dbReference type="InterPro" id="IPR003594">
    <property type="entry name" value="HATPase_dom"/>
</dbReference>
<evidence type="ECO:0000256" key="7">
    <source>
        <dbReference type="ARBA" id="ARBA00023012"/>
    </source>
</evidence>
<evidence type="ECO:0000256" key="6">
    <source>
        <dbReference type="ARBA" id="ARBA00022840"/>
    </source>
</evidence>
<evidence type="ECO:0000256" key="5">
    <source>
        <dbReference type="ARBA" id="ARBA00022777"/>
    </source>
</evidence>
<dbReference type="KEGG" id="ebla:JGUZn3_23660"/>
<protein>
    <recommendedName>
        <fullName evidence="2">histidine kinase</fullName>
        <ecNumber evidence="2">2.7.13.3</ecNumber>
    </recommendedName>
</protein>
<gene>
    <name evidence="10" type="ORF">JGUZn3_23660</name>
</gene>
<evidence type="ECO:0000256" key="3">
    <source>
        <dbReference type="ARBA" id="ARBA00022679"/>
    </source>
</evidence>
<evidence type="ECO:0000313" key="10">
    <source>
        <dbReference type="EMBL" id="QNT79566.1"/>
    </source>
</evidence>
<dbReference type="EC" id="2.7.13.3" evidence="2"/>
<feature type="coiled-coil region" evidence="8">
    <location>
        <begin position="135"/>
        <end position="162"/>
    </location>
</feature>
<keyword evidence="5" id="KW-0418">Kinase</keyword>
<dbReference type="InterPro" id="IPR004358">
    <property type="entry name" value="Sig_transdc_His_kin-like_C"/>
</dbReference>
<dbReference type="GO" id="GO:0000160">
    <property type="term" value="P:phosphorelay signal transduction system"/>
    <property type="evidence" value="ECO:0007669"/>
    <property type="project" value="UniProtKB-KW"/>
</dbReference>
<evidence type="ECO:0000256" key="1">
    <source>
        <dbReference type="ARBA" id="ARBA00000085"/>
    </source>
</evidence>
<keyword evidence="4" id="KW-0547">Nucleotide-binding</keyword>
<dbReference type="GO" id="GO:0005524">
    <property type="term" value="F:ATP binding"/>
    <property type="evidence" value="ECO:0007669"/>
    <property type="project" value="UniProtKB-KW"/>
</dbReference>
<dbReference type="PANTHER" id="PTHR43065">
    <property type="entry name" value="SENSOR HISTIDINE KINASE"/>
    <property type="match status" value="1"/>
</dbReference>
<organism evidence="10 11">
    <name type="scientific">Entomobacter blattae</name>
    <dbReference type="NCBI Taxonomy" id="2762277"/>
    <lineage>
        <taxon>Bacteria</taxon>
        <taxon>Pseudomonadati</taxon>
        <taxon>Pseudomonadota</taxon>
        <taxon>Alphaproteobacteria</taxon>
        <taxon>Acetobacterales</taxon>
        <taxon>Acetobacteraceae</taxon>
        <taxon>Entomobacter</taxon>
    </lineage>
</organism>
<accession>A0A7H1NUV6</accession>
<name>A0A7H1NUV6_9PROT</name>
<feature type="domain" description="Histidine kinase" evidence="9">
    <location>
        <begin position="192"/>
        <end position="410"/>
    </location>
</feature>
<evidence type="ECO:0000256" key="4">
    <source>
        <dbReference type="ARBA" id="ARBA00022741"/>
    </source>
</evidence>
<keyword evidence="8" id="KW-0175">Coiled coil</keyword>
<dbReference type="PROSITE" id="PS50109">
    <property type="entry name" value="HIS_KIN"/>
    <property type="match status" value="1"/>
</dbReference>
<evidence type="ECO:0000256" key="2">
    <source>
        <dbReference type="ARBA" id="ARBA00012438"/>
    </source>
</evidence>
<dbReference type="Gene3D" id="1.10.287.130">
    <property type="match status" value="1"/>
</dbReference>
<evidence type="ECO:0000256" key="8">
    <source>
        <dbReference type="SAM" id="Coils"/>
    </source>
</evidence>
<dbReference type="RefSeq" id="WP_203413715.1">
    <property type="nucleotide sequence ID" value="NZ_CP060244.1"/>
</dbReference>
<keyword evidence="3" id="KW-0808">Transferase</keyword>
<evidence type="ECO:0000313" key="11">
    <source>
        <dbReference type="Proteomes" id="UP000516349"/>
    </source>
</evidence>
<dbReference type="EMBL" id="CP060244">
    <property type="protein sequence ID" value="QNT79566.1"/>
    <property type="molecule type" value="Genomic_DNA"/>
</dbReference>
<comment type="catalytic activity">
    <reaction evidence="1">
        <text>ATP + protein L-histidine = ADP + protein N-phospho-L-histidine.</text>
        <dbReference type="EC" id="2.7.13.3"/>
    </reaction>
</comment>
<dbReference type="PANTHER" id="PTHR43065:SF46">
    <property type="entry name" value="C4-DICARBOXYLATE TRANSPORT SENSOR PROTEIN DCTB"/>
    <property type="match status" value="1"/>
</dbReference>
<reference evidence="10 11" key="1">
    <citation type="submission" date="2020-08" db="EMBL/GenBank/DDBJ databases">
        <title>Complete genome sequence of Entomobacter blattae G55GP.</title>
        <authorList>
            <person name="Poehlein A."/>
            <person name="Guzman J."/>
            <person name="Daniel R."/>
            <person name="Vilcinskas A."/>
        </authorList>
    </citation>
    <scope>NUCLEOTIDE SEQUENCE [LARGE SCALE GENOMIC DNA]</scope>
    <source>
        <strain evidence="10 11">G55GP</strain>
    </source>
</reference>
<dbReference type="SMART" id="SM00387">
    <property type="entry name" value="HATPase_c"/>
    <property type="match status" value="1"/>
</dbReference>
<dbReference type="Pfam" id="PF02518">
    <property type="entry name" value="HATPase_c"/>
    <property type="match status" value="1"/>
</dbReference>
<keyword evidence="11" id="KW-1185">Reference proteome</keyword>
<evidence type="ECO:0000259" key="9">
    <source>
        <dbReference type="PROSITE" id="PS50109"/>
    </source>
</evidence>
<keyword evidence="6" id="KW-0067">ATP-binding</keyword>
<keyword evidence="7" id="KW-0902">Two-component regulatory system</keyword>
<sequence>MPEKTQHNKIKDILLIYNDSAHESEKLCQMVGRLSGYSFDICSIKEFYLKVHRHKKYDGFLIIDTHAVITSKTAHVFPVLLRKNSTSPLICVLDPTASIKIVAKRGVDSIIPLSNFSAELFDMTFRFICARKVSQKQQEKRVAQLEQRLAEYNGQYTEMIENLHQRDVKIKEFSDYIEQIERLNSLGKITSSVVHDFSNVLSSLNGGLDMLKRRLEQKKVFSDSVKQTYALIADTIPFGERMLKSLLSYVDNNSSQKDVIDLNNMVSTMVPILTMIFGRSVRTEFMLAKKMSKVQVSRSSIERAILNLAINARDAMQESKKREFLVSTQVRKVKGQTFSFLKIEDSGPGMAEEVMKRACLPFYSTKQPGKGTGLGLAQVHDFVEESKGILAFRNRACGGLEVSMGFPAVGE</sequence>
<dbReference type="InterPro" id="IPR005467">
    <property type="entry name" value="His_kinase_dom"/>
</dbReference>
<dbReference type="PRINTS" id="PR00344">
    <property type="entry name" value="BCTRLSENSOR"/>
</dbReference>